<proteinExistence type="predicted"/>
<reference evidence="1 2" key="1">
    <citation type="submission" date="2019-09" db="EMBL/GenBank/DDBJ databases">
        <authorList>
            <person name="Ou C."/>
        </authorList>
    </citation>
    <scope>NUCLEOTIDE SEQUENCE [LARGE SCALE GENOMIC DNA]</scope>
    <source>
        <strain evidence="1">S2</strain>
        <tissue evidence="1">Leaf</tissue>
    </source>
</reference>
<reference evidence="1 2" key="3">
    <citation type="submission" date="2019-11" db="EMBL/GenBank/DDBJ databases">
        <title>A de novo genome assembly of a pear dwarfing rootstock.</title>
        <authorList>
            <person name="Wang F."/>
            <person name="Wang J."/>
            <person name="Li S."/>
            <person name="Zhang Y."/>
            <person name="Fang M."/>
            <person name="Ma L."/>
            <person name="Zhao Y."/>
            <person name="Jiang S."/>
        </authorList>
    </citation>
    <scope>NUCLEOTIDE SEQUENCE [LARGE SCALE GENOMIC DNA]</scope>
    <source>
        <strain evidence="1">S2</strain>
        <tissue evidence="1">Leaf</tissue>
    </source>
</reference>
<name>A0A5N5GPR0_9ROSA</name>
<organism evidence="1 2">
    <name type="scientific">Pyrus ussuriensis x Pyrus communis</name>
    <dbReference type="NCBI Taxonomy" id="2448454"/>
    <lineage>
        <taxon>Eukaryota</taxon>
        <taxon>Viridiplantae</taxon>
        <taxon>Streptophyta</taxon>
        <taxon>Embryophyta</taxon>
        <taxon>Tracheophyta</taxon>
        <taxon>Spermatophyta</taxon>
        <taxon>Magnoliopsida</taxon>
        <taxon>eudicotyledons</taxon>
        <taxon>Gunneridae</taxon>
        <taxon>Pentapetalae</taxon>
        <taxon>rosids</taxon>
        <taxon>fabids</taxon>
        <taxon>Rosales</taxon>
        <taxon>Rosaceae</taxon>
        <taxon>Amygdaloideae</taxon>
        <taxon>Maleae</taxon>
        <taxon>Pyrus</taxon>
    </lineage>
</organism>
<accession>A0A5N5GPR0</accession>
<dbReference type="EMBL" id="SMOL01000401">
    <property type="protein sequence ID" value="KAB2617278.1"/>
    <property type="molecule type" value="Genomic_DNA"/>
</dbReference>
<dbReference type="AlphaFoldDB" id="A0A5N5GPR0"/>
<protein>
    <submittedName>
        <fullName evidence="1">Uncharacterized protein</fullName>
    </submittedName>
</protein>
<reference evidence="2" key="2">
    <citation type="submission" date="2019-10" db="EMBL/GenBank/DDBJ databases">
        <title>A de novo genome assembly of a pear dwarfing rootstock.</title>
        <authorList>
            <person name="Wang F."/>
            <person name="Wang J."/>
            <person name="Li S."/>
            <person name="Zhang Y."/>
            <person name="Fang M."/>
            <person name="Ma L."/>
            <person name="Zhao Y."/>
            <person name="Jiang S."/>
        </authorList>
    </citation>
    <scope>NUCLEOTIDE SEQUENCE [LARGE SCALE GENOMIC DNA]</scope>
</reference>
<gene>
    <name evidence="1" type="ORF">D8674_013147</name>
</gene>
<keyword evidence="2" id="KW-1185">Reference proteome</keyword>
<sequence length="168" mass="19365">MEEQPKKACCAYFHEVLELYEDEKPYTPPKPYVPPIPFPGRFVKQKHDEPPIDVFEEIMPDIVFKALPLSSNSIDCFPKSVSDSPCCFTSLQVPSLESIRDDLLPYQEKNKLKLHDKSLLPIHHKKEDSEPDDEIAALNKFHSSIEIIAPATSSIIFEDMLLRKERRK</sequence>
<evidence type="ECO:0000313" key="2">
    <source>
        <dbReference type="Proteomes" id="UP000327157"/>
    </source>
</evidence>
<dbReference type="Proteomes" id="UP000327157">
    <property type="component" value="Chromosome 15"/>
</dbReference>
<evidence type="ECO:0000313" key="1">
    <source>
        <dbReference type="EMBL" id="KAB2617278.1"/>
    </source>
</evidence>
<comment type="caution">
    <text evidence="1">The sequence shown here is derived from an EMBL/GenBank/DDBJ whole genome shotgun (WGS) entry which is preliminary data.</text>
</comment>